<evidence type="ECO:0000313" key="3">
    <source>
        <dbReference type="EMBL" id="CAJ62044.1"/>
    </source>
</evidence>
<dbReference type="InterPro" id="IPR042099">
    <property type="entry name" value="ANL_N_sf"/>
</dbReference>
<feature type="domain" description="AMP-dependent synthetase/ligase" evidence="1">
    <location>
        <begin position="12"/>
        <end position="375"/>
    </location>
</feature>
<accession>Q0RKB4</accession>
<dbReference type="EC" id="6.2.1.-" evidence="3"/>
<dbReference type="Gene3D" id="3.30.300.30">
    <property type="match status" value="1"/>
</dbReference>
<proteinExistence type="predicted"/>
<keyword evidence="3" id="KW-0436">Ligase</keyword>
<reference evidence="3 4" key="1">
    <citation type="journal article" date="2007" name="Genome Res.">
        <title>Genome characteristics of facultatively symbiotic Frankia sp. strains reflect host range and host plant biogeography.</title>
        <authorList>
            <person name="Normand P."/>
            <person name="Lapierre P."/>
            <person name="Tisa L.S."/>
            <person name="Gogarten J.P."/>
            <person name="Alloisio N."/>
            <person name="Bagnarol E."/>
            <person name="Bassi C.A."/>
            <person name="Berry A.M."/>
            <person name="Bickhart D.M."/>
            <person name="Choisne N."/>
            <person name="Couloux A."/>
            <person name="Cournoyer B."/>
            <person name="Cruveiller S."/>
            <person name="Daubin V."/>
            <person name="Demange N."/>
            <person name="Francino M.P."/>
            <person name="Goltsman E."/>
            <person name="Huang Y."/>
            <person name="Kopp O.R."/>
            <person name="Labarre L."/>
            <person name="Lapidus A."/>
            <person name="Lavire C."/>
            <person name="Marechal J."/>
            <person name="Martinez M."/>
            <person name="Mastronunzio J.E."/>
            <person name="Mullin B.C."/>
            <person name="Niemann J."/>
            <person name="Pujic P."/>
            <person name="Rawnsley T."/>
            <person name="Rouy Z."/>
            <person name="Schenowitz C."/>
            <person name="Sellstedt A."/>
            <person name="Tavares F."/>
            <person name="Tomkins J.P."/>
            <person name="Vallenet D."/>
            <person name="Valverde C."/>
            <person name="Wall L.G."/>
            <person name="Wang Y."/>
            <person name="Medigue C."/>
            <person name="Benson D.R."/>
        </authorList>
    </citation>
    <scope>NUCLEOTIDE SEQUENCE [LARGE SCALE GENOMIC DNA]</scope>
    <source>
        <strain evidence="4">DSM 45986 / CECT 9034 / ACN14a</strain>
    </source>
</reference>
<dbReference type="eggNOG" id="COG0318">
    <property type="taxonomic scope" value="Bacteria"/>
</dbReference>
<dbReference type="SUPFAM" id="SSF56801">
    <property type="entry name" value="Acetyl-CoA synthetase-like"/>
    <property type="match status" value="1"/>
</dbReference>
<dbReference type="Pfam" id="PF13193">
    <property type="entry name" value="AMP-binding_C"/>
    <property type="match status" value="1"/>
</dbReference>
<dbReference type="Proteomes" id="UP000000657">
    <property type="component" value="Chromosome"/>
</dbReference>
<dbReference type="GO" id="GO:0016877">
    <property type="term" value="F:ligase activity, forming carbon-sulfur bonds"/>
    <property type="evidence" value="ECO:0007669"/>
    <property type="project" value="UniProtKB-ARBA"/>
</dbReference>
<feature type="domain" description="AMP-binding enzyme C-terminal" evidence="2">
    <location>
        <begin position="425"/>
        <end position="502"/>
    </location>
</feature>
<dbReference type="STRING" id="326424.FRAAL3400"/>
<protein>
    <submittedName>
        <fullName evidence="3">Acyl-CoA synthetase (Long-chain-fatty-acid--CoA ligase)</fullName>
        <ecNumber evidence="3">6.2.1.-</ecNumber>
    </submittedName>
</protein>
<dbReference type="EMBL" id="CT573213">
    <property type="protein sequence ID" value="CAJ62044.1"/>
    <property type="molecule type" value="Genomic_DNA"/>
</dbReference>
<gene>
    <name evidence="3" type="ordered locus">FRAAL3400</name>
</gene>
<dbReference type="KEGG" id="fal:FRAAL3400"/>
<evidence type="ECO:0000313" key="4">
    <source>
        <dbReference type="Proteomes" id="UP000000657"/>
    </source>
</evidence>
<dbReference type="PROSITE" id="PS00455">
    <property type="entry name" value="AMP_BINDING"/>
    <property type="match status" value="1"/>
</dbReference>
<sequence length="518" mass="56375">MRGTMLIGDIARRNARRYPDKAAVVYEDEELSWRSLDQRANRIATYLLGRGLAKGDRVAVCARNTPEWPEITYGLAKAGLVLVPINIRLSGPEVDYVLSDSGARAAIVHTDHVDGPGAPLAALDTVIEIGGDSVGVNYAKALAAGRDTDPTPADLTDSDIHLLLYTSGTTGRPKAVVHEHRTLLAQVLDTTISTESRHDDVFLATTPFFTAGGMIRTLSWLYLGQTMVIHPRFDPVAVLETIERWKVTMTTFIPTMLIRTLRELDARPGIDVSSLRRISYGSAPAPPGLAEEAARKLGCDLQQRYGSTEAGGQVTILTPEDHRAIFAGDDALRSSCGRETPHAEIRIVGDDGAELPRGEVGEIVVRADSVARGYWNRPEANAETFRPDGLWTGDLGRLDERGYLHIAGRKTDMIISGGFNVYPAEIERVLGAHPNVDLVAVVGVPHPEWGETPIAVVVPKGDITTENLEEQLRTLSREQLAGYKQPRGYAFRAQMPLGPAGKILKRELRAELAAPESP</sequence>
<dbReference type="InterPro" id="IPR000873">
    <property type="entry name" value="AMP-dep_synth/lig_dom"/>
</dbReference>
<dbReference type="InterPro" id="IPR050237">
    <property type="entry name" value="ATP-dep_AMP-bd_enzyme"/>
</dbReference>
<dbReference type="InterPro" id="IPR025110">
    <property type="entry name" value="AMP-bd_C"/>
</dbReference>
<dbReference type="PANTHER" id="PTHR43767">
    <property type="entry name" value="LONG-CHAIN-FATTY-ACID--COA LIGASE"/>
    <property type="match status" value="1"/>
</dbReference>
<name>Q0RKB4_FRAAA</name>
<dbReference type="InterPro" id="IPR045851">
    <property type="entry name" value="AMP-bd_C_sf"/>
</dbReference>
<dbReference type="Gene3D" id="3.40.50.12780">
    <property type="entry name" value="N-terminal domain of ligase-like"/>
    <property type="match status" value="1"/>
</dbReference>
<dbReference type="InterPro" id="IPR020845">
    <property type="entry name" value="AMP-binding_CS"/>
</dbReference>
<keyword evidence="4" id="KW-1185">Reference proteome</keyword>
<evidence type="ECO:0000259" key="2">
    <source>
        <dbReference type="Pfam" id="PF13193"/>
    </source>
</evidence>
<organism evidence="3 4">
    <name type="scientific">Frankia alni (strain DSM 45986 / CECT 9034 / ACN14a)</name>
    <dbReference type="NCBI Taxonomy" id="326424"/>
    <lineage>
        <taxon>Bacteria</taxon>
        <taxon>Bacillati</taxon>
        <taxon>Actinomycetota</taxon>
        <taxon>Actinomycetes</taxon>
        <taxon>Frankiales</taxon>
        <taxon>Frankiaceae</taxon>
        <taxon>Frankia</taxon>
    </lineage>
</organism>
<dbReference type="HOGENOM" id="CLU_000022_59_0_11"/>
<evidence type="ECO:0000259" key="1">
    <source>
        <dbReference type="Pfam" id="PF00501"/>
    </source>
</evidence>
<dbReference type="PANTHER" id="PTHR43767:SF7">
    <property type="entry name" value="MEDIUM_LONG-CHAIN-FATTY-ACID--COA LIGASE FADD8"/>
    <property type="match status" value="1"/>
</dbReference>
<dbReference type="Pfam" id="PF00501">
    <property type="entry name" value="AMP-binding"/>
    <property type="match status" value="1"/>
</dbReference>
<dbReference type="AlphaFoldDB" id="Q0RKB4"/>